<dbReference type="Proteomes" id="UP000015354">
    <property type="component" value="Unassembled WGS sequence"/>
</dbReference>
<organism evidence="2 3">
    <name type="scientific">Strigomonas culicis</name>
    <dbReference type="NCBI Taxonomy" id="28005"/>
    <lineage>
        <taxon>Eukaryota</taxon>
        <taxon>Discoba</taxon>
        <taxon>Euglenozoa</taxon>
        <taxon>Kinetoplastea</taxon>
        <taxon>Metakinetoplastina</taxon>
        <taxon>Trypanosomatida</taxon>
        <taxon>Trypanosomatidae</taxon>
        <taxon>Strigomonadinae</taxon>
        <taxon>Strigomonas</taxon>
    </lineage>
</organism>
<dbReference type="EMBL" id="ATMH01009914">
    <property type="protein sequence ID" value="EPY18453.1"/>
    <property type="molecule type" value="Genomic_DNA"/>
</dbReference>
<dbReference type="AlphaFoldDB" id="S9TPR1"/>
<comment type="caution">
    <text evidence="2">The sequence shown here is derived from an EMBL/GenBank/DDBJ whole genome shotgun (WGS) entry which is preliminary data.</text>
</comment>
<gene>
    <name evidence="2" type="ORF">STCU_09966</name>
</gene>
<feature type="region of interest" description="Disordered" evidence="1">
    <location>
        <begin position="1"/>
        <end position="54"/>
    </location>
</feature>
<protein>
    <submittedName>
        <fullName evidence="2">Uncharacterized protein</fullName>
    </submittedName>
</protein>
<feature type="compositionally biased region" description="Polar residues" evidence="1">
    <location>
        <begin position="7"/>
        <end position="29"/>
    </location>
</feature>
<reference evidence="2 3" key="1">
    <citation type="journal article" date="2013" name="PLoS ONE">
        <title>Predicting the Proteins of Angomonas deanei, Strigomonas culicis and Their Respective Endosymbionts Reveals New Aspects of the Trypanosomatidae Family.</title>
        <authorList>
            <person name="Motta M.C."/>
            <person name="Martins A.C."/>
            <person name="de Souza S.S."/>
            <person name="Catta-Preta C.M."/>
            <person name="Silva R."/>
            <person name="Klein C.C."/>
            <person name="de Almeida L.G."/>
            <person name="de Lima Cunha O."/>
            <person name="Ciapina L.P."/>
            <person name="Brocchi M."/>
            <person name="Colabardini A.C."/>
            <person name="de Araujo Lima B."/>
            <person name="Machado C.R."/>
            <person name="de Almeida Soares C.M."/>
            <person name="Probst C.M."/>
            <person name="de Menezes C.B."/>
            <person name="Thompson C.E."/>
            <person name="Bartholomeu D.C."/>
            <person name="Gradia D.F."/>
            <person name="Pavoni D.P."/>
            <person name="Grisard E.C."/>
            <person name="Fantinatti-Garboggini F."/>
            <person name="Marchini F.K."/>
            <person name="Rodrigues-Luiz G.F."/>
            <person name="Wagner G."/>
            <person name="Goldman G.H."/>
            <person name="Fietto J.L."/>
            <person name="Elias M.C."/>
            <person name="Goldman M.H."/>
            <person name="Sagot M.F."/>
            <person name="Pereira M."/>
            <person name="Stoco P.H."/>
            <person name="de Mendonca-Neto R.P."/>
            <person name="Teixeira S.M."/>
            <person name="Maciel T.E."/>
            <person name="de Oliveira Mendes T.A."/>
            <person name="Urmenyi T.P."/>
            <person name="de Souza W."/>
            <person name="Schenkman S."/>
            <person name="de Vasconcelos A.T."/>
        </authorList>
    </citation>
    <scope>NUCLEOTIDE SEQUENCE [LARGE SCALE GENOMIC DNA]</scope>
</reference>
<accession>S9TPR1</accession>
<evidence type="ECO:0000313" key="3">
    <source>
        <dbReference type="Proteomes" id="UP000015354"/>
    </source>
</evidence>
<evidence type="ECO:0000256" key="1">
    <source>
        <dbReference type="SAM" id="MobiDB-lite"/>
    </source>
</evidence>
<keyword evidence="3" id="KW-1185">Reference proteome</keyword>
<sequence length="187" mass="20737">MHHGSRIDSSNPSLFDGSANQSSQNSFRGLQSPFPGVTPTAPNQHHHKPSQLLTEEQKWNTITSEEMHRPSLAKKKTDFDEAIDSIFDGAKTLKQRVNMSMNVLFSSEREIQSFYGSMRSISRNSEAKHAPLYGRGTNSNNSSFSSQLSDNNNALNAFPADSSFSMLPQEAVNGSSTTMHNMYYGLQ</sequence>
<proteinExistence type="predicted"/>
<name>S9TPR1_9TRYP</name>
<evidence type="ECO:0000313" key="2">
    <source>
        <dbReference type="EMBL" id="EPY18453.1"/>
    </source>
</evidence>